<evidence type="ECO:0000256" key="1">
    <source>
        <dbReference type="ARBA" id="ARBA00022737"/>
    </source>
</evidence>
<dbReference type="Pfam" id="PF00076">
    <property type="entry name" value="RRM_1"/>
    <property type="match status" value="2"/>
</dbReference>
<name>A0A7J6LZY3_PERCH</name>
<dbReference type="OrthoDB" id="1099063at2759"/>
<dbReference type="CDD" id="cd00590">
    <property type="entry name" value="RRM_SF"/>
    <property type="match status" value="2"/>
</dbReference>
<dbReference type="GO" id="GO:0003723">
    <property type="term" value="F:RNA binding"/>
    <property type="evidence" value="ECO:0007669"/>
    <property type="project" value="UniProtKB-UniRule"/>
</dbReference>
<dbReference type="Proteomes" id="UP000591131">
    <property type="component" value="Unassembled WGS sequence"/>
</dbReference>
<dbReference type="SMART" id="SM00360">
    <property type="entry name" value="RRM"/>
    <property type="match status" value="3"/>
</dbReference>
<feature type="compositionally biased region" description="Basic and acidic residues" evidence="4">
    <location>
        <begin position="372"/>
        <end position="390"/>
    </location>
</feature>
<reference evidence="6 7" key="1">
    <citation type="submission" date="2020-04" db="EMBL/GenBank/DDBJ databases">
        <title>Perkinsus chesapeaki whole genome sequence.</title>
        <authorList>
            <person name="Bogema D.R."/>
        </authorList>
    </citation>
    <scope>NUCLEOTIDE SEQUENCE [LARGE SCALE GENOMIC DNA]</scope>
    <source>
        <strain evidence="6">ATCC PRA-425</strain>
    </source>
</reference>
<proteinExistence type="predicted"/>
<dbReference type="InterPro" id="IPR012677">
    <property type="entry name" value="Nucleotide-bd_a/b_plait_sf"/>
</dbReference>
<dbReference type="Gene3D" id="3.30.70.330">
    <property type="match status" value="3"/>
</dbReference>
<dbReference type="PANTHER" id="PTHR24012">
    <property type="entry name" value="RNA BINDING PROTEIN"/>
    <property type="match status" value="1"/>
</dbReference>
<gene>
    <name evidence="6" type="ORF">FOL47_004914</name>
</gene>
<keyword evidence="2 3" id="KW-0694">RNA-binding</keyword>
<keyword evidence="1" id="KW-0677">Repeat</keyword>
<dbReference type="SUPFAM" id="SSF54928">
    <property type="entry name" value="RNA-binding domain, RBD"/>
    <property type="match status" value="2"/>
</dbReference>
<dbReference type="AlphaFoldDB" id="A0A7J6LZY3"/>
<dbReference type="InterPro" id="IPR000504">
    <property type="entry name" value="RRM_dom"/>
</dbReference>
<dbReference type="EMBL" id="JAAPAO010000278">
    <property type="protein sequence ID" value="KAF4664839.1"/>
    <property type="molecule type" value="Genomic_DNA"/>
</dbReference>
<dbReference type="InterPro" id="IPR035979">
    <property type="entry name" value="RBD_domain_sf"/>
</dbReference>
<feature type="region of interest" description="Disordered" evidence="4">
    <location>
        <begin position="338"/>
        <end position="407"/>
    </location>
</feature>
<sequence length="621" mass="68388">MPELTFEKAREGDKIDEPPMSALLKPDYFFVASYEKMGNTTHPQRRIAGGLKASIDHGTPNAFAELVKANMPSPTAPVETSEPQLCYIYWRVVQGSWRGIGVGTDLLKSFLKSVKDDYPKLVATYLIVEEGRDGLQGLNRLKFKEINCTFPRALAKTAFLWKSVEGGESLTVRLRVQAKPSQAKHGSRSLGDIVVPLQTQPHIEHMGYDDYNDYEGRWNSYRRKGSAGSGYEGDNWGPSYEQRDDYASTLDLSRTQIFVRHLPESMDESAVRNMFGKFGPIESVLFRGDGGALVFIRYQYPDSAQDAVNHMNNFTVPWPSGGPYTLLVEFARPKPLKFGKGSSGGGGKGKGRGGNYDEDWGEIAPPVPSSRYIRERSRSPYSGRWDESGKGKGKGKANGGGGGAPRGLKEATCLVHNIPEGTTWEHLKNFFSRAGFECPYTRVSKTEDDVPVGIASFDSVEKMLEAMRALSNSTMFFANNPSAASTTIHMELDGMKRPTPGAFYQTIKDFVGKEDSPPIAENIKEGEGPSTVYCGGLANDVPVEELTSMFAPFGQILRLDVKPPFHEWKGSYAFVLYDNPDSAIAAVKALNGMEMPGAPNGRIQVDIQQQRKHWPGSAAGR</sequence>
<evidence type="ECO:0000313" key="7">
    <source>
        <dbReference type="Proteomes" id="UP000591131"/>
    </source>
</evidence>
<evidence type="ECO:0000256" key="2">
    <source>
        <dbReference type="ARBA" id="ARBA00022884"/>
    </source>
</evidence>
<keyword evidence="7" id="KW-1185">Reference proteome</keyword>
<dbReference type="PROSITE" id="PS50102">
    <property type="entry name" value="RRM"/>
    <property type="match status" value="2"/>
</dbReference>
<evidence type="ECO:0000259" key="5">
    <source>
        <dbReference type="PROSITE" id="PS50102"/>
    </source>
</evidence>
<accession>A0A7J6LZY3</accession>
<protein>
    <recommendedName>
        <fullName evidence="5">RRM domain-containing protein</fullName>
    </recommendedName>
</protein>
<feature type="compositionally biased region" description="Gly residues" evidence="4">
    <location>
        <begin position="341"/>
        <end position="354"/>
    </location>
</feature>
<evidence type="ECO:0000256" key="4">
    <source>
        <dbReference type="SAM" id="MobiDB-lite"/>
    </source>
</evidence>
<feature type="domain" description="RRM" evidence="5">
    <location>
        <begin position="255"/>
        <end position="333"/>
    </location>
</feature>
<feature type="compositionally biased region" description="Gly residues" evidence="4">
    <location>
        <begin position="396"/>
        <end position="405"/>
    </location>
</feature>
<evidence type="ECO:0000256" key="3">
    <source>
        <dbReference type="PROSITE-ProRule" id="PRU00176"/>
    </source>
</evidence>
<organism evidence="6 7">
    <name type="scientific">Perkinsus chesapeaki</name>
    <name type="common">Clam parasite</name>
    <name type="synonym">Perkinsus andrewsi</name>
    <dbReference type="NCBI Taxonomy" id="330153"/>
    <lineage>
        <taxon>Eukaryota</taxon>
        <taxon>Sar</taxon>
        <taxon>Alveolata</taxon>
        <taxon>Perkinsozoa</taxon>
        <taxon>Perkinsea</taxon>
        <taxon>Perkinsida</taxon>
        <taxon>Perkinsidae</taxon>
        <taxon>Perkinsus</taxon>
    </lineage>
</organism>
<evidence type="ECO:0000313" key="6">
    <source>
        <dbReference type="EMBL" id="KAF4664839.1"/>
    </source>
</evidence>
<feature type="domain" description="RRM" evidence="5">
    <location>
        <begin position="530"/>
        <end position="610"/>
    </location>
</feature>
<comment type="caution">
    <text evidence="6">The sequence shown here is derived from an EMBL/GenBank/DDBJ whole genome shotgun (WGS) entry which is preliminary data.</text>
</comment>